<name>A0A1M5JCT0_9BRAD</name>
<keyword evidence="2" id="KW-0808">Transferase</keyword>
<dbReference type="CDD" id="cd02440">
    <property type="entry name" value="AdoMet_MTases"/>
    <property type="match status" value="1"/>
</dbReference>
<dbReference type="GO" id="GO:0008168">
    <property type="term" value="F:methyltransferase activity"/>
    <property type="evidence" value="ECO:0007669"/>
    <property type="project" value="UniProtKB-KW"/>
</dbReference>
<dbReference type="EMBL" id="LT670817">
    <property type="protein sequence ID" value="SHG38357.1"/>
    <property type="molecule type" value="Genomic_DNA"/>
</dbReference>
<evidence type="ECO:0000313" key="3">
    <source>
        <dbReference type="Proteomes" id="UP000189796"/>
    </source>
</evidence>
<dbReference type="InterPro" id="IPR029063">
    <property type="entry name" value="SAM-dependent_MTases_sf"/>
</dbReference>
<dbReference type="Proteomes" id="UP000189796">
    <property type="component" value="Chromosome I"/>
</dbReference>
<gene>
    <name evidence="2" type="ORF">SAMN05443248_1354</name>
</gene>
<proteinExistence type="predicted"/>
<keyword evidence="2" id="KW-0489">Methyltransferase</keyword>
<dbReference type="PANTHER" id="PTHR43861">
    <property type="entry name" value="TRANS-ACONITATE 2-METHYLTRANSFERASE-RELATED"/>
    <property type="match status" value="1"/>
</dbReference>
<sequence length="408" mass="45333">MANSGSPSGALTRRVCPSCSTAVTRILYRVPSIPIHSCILLDTAEAARALTRRDLELACCDSCGFVFNHIFDEAVMRYSTNFEESQHFSGIFNAFARQLAREAAEKCAIAGKHVIEIGCGKGEFLRELCDVDGATGLGIDPGYRADEGRLTPSDKVRFITDLFSEKYEHLEADVIVCRHTLEHIAPVRSFVGSIRRMIGERDDAAVFFETPDAKRVLAEGAFWDIYYEHCSYFSPGAHARLFRQEGFDVTELRLAYDDQYIIQYANPVSRHSPPRLALEQDLAELQCLAANFPERVRQVQDGWRKRVRSAWKCGQRIVLWGGGSKGVSFLTTLGLTEEIAAVVDVNPFKQGKFMPGTGHPVIAPKALIDQPADLVIVMNPIYVPEIELSLKETGLRPEIVALSPMGFT</sequence>
<feature type="domain" description="C-methyltransferase" evidence="1">
    <location>
        <begin position="290"/>
        <end position="388"/>
    </location>
</feature>
<dbReference type="Gene3D" id="3.40.50.150">
    <property type="entry name" value="Vaccinia Virus protein VP39"/>
    <property type="match status" value="1"/>
</dbReference>
<dbReference type="RefSeq" id="WP_245332520.1">
    <property type="nucleotide sequence ID" value="NZ_LT670817.1"/>
</dbReference>
<dbReference type="Pfam" id="PF08484">
    <property type="entry name" value="Methyltransf_14"/>
    <property type="match status" value="1"/>
</dbReference>
<organism evidence="2 3">
    <name type="scientific">Bradyrhizobium erythrophlei</name>
    <dbReference type="NCBI Taxonomy" id="1437360"/>
    <lineage>
        <taxon>Bacteria</taxon>
        <taxon>Pseudomonadati</taxon>
        <taxon>Pseudomonadota</taxon>
        <taxon>Alphaproteobacteria</taxon>
        <taxon>Hyphomicrobiales</taxon>
        <taxon>Nitrobacteraceae</taxon>
        <taxon>Bradyrhizobium</taxon>
    </lineage>
</organism>
<evidence type="ECO:0000259" key="1">
    <source>
        <dbReference type="Pfam" id="PF08484"/>
    </source>
</evidence>
<reference evidence="2 3" key="1">
    <citation type="submission" date="2016-11" db="EMBL/GenBank/DDBJ databases">
        <authorList>
            <person name="Jaros S."/>
            <person name="Januszkiewicz K."/>
            <person name="Wedrychowicz H."/>
        </authorList>
    </citation>
    <scope>NUCLEOTIDE SEQUENCE [LARGE SCALE GENOMIC DNA]</scope>
    <source>
        <strain evidence="2 3">GAS138</strain>
    </source>
</reference>
<dbReference type="Gene3D" id="3.40.50.720">
    <property type="entry name" value="NAD(P)-binding Rossmann-like Domain"/>
    <property type="match status" value="1"/>
</dbReference>
<dbReference type="SUPFAM" id="SSF53335">
    <property type="entry name" value="S-adenosyl-L-methionine-dependent methyltransferases"/>
    <property type="match status" value="1"/>
</dbReference>
<dbReference type="AlphaFoldDB" id="A0A1M5JCT0"/>
<accession>A0A1M5JCT0</accession>
<dbReference type="Pfam" id="PF13489">
    <property type="entry name" value="Methyltransf_23"/>
    <property type="match status" value="1"/>
</dbReference>
<protein>
    <submittedName>
        <fullName evidence="2">C-methyltransferase C-terminal domain-containing protein</fullName>
    </submittedName>
</protein>
<dbReference type="GO" id="GO:0032259">
    <property type="term" value="P:methylation"/>
    <property type="evidence" value="ECO:0007669"/>
    <property type="project" value="UniProtKB-KW"/>
</dbReference>
<dbReference type="InterPro" id="IPR013691">
    <property type="entry name" value="MeTrfase_14"/>
</dbReference>
<evidence type="ECO:0000313" key="2">
    <source>
        <dbReference type="EMBL" id="SHG38357.1"/>
    </source>
</evidence>